<dbReference type="OrthoDB" id="5817230at2759"/>
<dbReference type="GO" id="GO:0005737">
    <property type="term" value="C:cytoplasm"/>
    <property type="evidence" value="ECO:0007669"/>
    <property type="project" value="TreeGrafter"/>
</dbReference>
<keyword evidence="5" id="KW-0479">Metal-binding</keyword>
<dbReference type="InterPro" id="IPR027417">
    <property type="entry name" value="P-loop_NTPase"/>
</dbReference>
<dbReference type="InterPro" id="IPR001019">
    <property type="entry name" value="Gprotein_alpha_su"/>
</dbReference>
<accession>A0A165FMP4</accession>
<proteinExistence type="predicted"/>
<dbReference type="PANTHER" id="PTHR10218:SF360">
    <property type="entry name" value="GUANINE NUCLEOTIDE-BINDING PROTEIN SUBUNIT ALPHA HOMOLOG"/>
    <property type="match status" value="1"/>
</dbReference>
<dbReference type="EMBL" id="KV423970">
    <property type="protein sequence ID" value="KZT56963.1"/>
    <property type="molecule type" value="Genomic_DNA"/>
</dbReference>
<evidence type="ECO:0000313" key="7">
    <source>
        <dbReference type="Proteomes" id="UP000076842"/>
    </source>
</evidence>
<evidence type="ECO:0000256" key="2">
    <source>
        <dbReference type="ARBA" id="ARBA00023134"/>
    </source>
</evidence>
<dbReference type="GO" id="GO:0007188">
    <property type="term" value="P:adenylate cyclase-modulating G protein-coupled receptor signaling pathway"/>
    <property type="evidence" value="ECO:0007669"/>
    <property type="project" value="TreeGrafter"/>
</dbReference>
<dbReference type="GO" id="GO:0031683">
    <property type="term" value="F:G-protein beta/gamma-subunit complex binding"/>
    <property type="evidence" value="ECO:0007669"/>
    <property type="project" value="InterPro"/>
</dbReference>
<dbReference type="AlphaFoldDB" id="A0A165FMP4"/>
<dbReference type="GO" id="GO:0005834">
    <property type="term" value="C:heterotrimeric G-protein complex"/>
    <property type="evidence" value="ECO:0007669"/>
    <property type="project" value="TreeGrafter"/>
</dbReference>
<keyword evidence="1 4" id="KW-0547">Nucleotide-binding</keyword>
<dbReference type="PROSITE" id="PS51882">
    <property type="entry name" value="G_ALPHA"/>
    <property type="match status" value="1"/>
</dbReference>
<keyword evidence="5" id="KW-0460">Magnesium</keyword>
<dbReference type="GO" id="GO:0046872">
    <property type="term" value="F:metal ion binding"/>
    <property type="evidence" value="ECO:0007669"/>
    <property type="project" value="UniProtKB-KW"/>
</dbReference>
<evidence type="ECO:0000313" key="6">
    <source>
        <dbReference type="EMBL" id="KZT56963.1"/>
    </source>
</evidence>
<keyword evidence="7" id="KW-1185">Reference proteome</keyword>
<dbReference type="GO" id="GO:0003924">
    <property type="term" value="F:GTPase activity"/>
    <property type="evidence" value="ECO:0007669"/>
    <property type="project" value="InterPro"/>
</dbReference>
<dbReference type="STRING" id="1353952.A0A165FMP4"/>
<dbReference type="InParanoid" id="A0A165FMP4"/>
<dbReference type="Gene3D" id="1.10.400.10">
    <property type="entry name" value="GI Alpha 1, domain 2-like"/>
    <property type="match status" value="2"/>
</dbReference>
<feature type="binding site" evidence="5">
    <location>
        <position position="291"/>
    </location>
    <ligand>
        <name>Mg(2+)</name>
        <dbReference type="ChEBI" id="CHEBI:18420"/>
    </ligand>
</feature>
<sequence>MSRHPPSIHAYTDSDPFGKVLRELHYAETAVGRSVRLRQEQQAQELSDQIDCQISAQRAALQGAVNDVRLLVLGGAGSGKSTLRNQVQLLHDHETVDAERPAWKYVVHSNIISNVASLLDLLDEHAPSMSISASSASEAEEGGASSKIISQEKLAEIRRDLRHIVMRHNTRSPSEETYQPPQWFAVQRHQVYVRPGWQKALSNPQSISTAVEDVKAPPPWGLPPTDPTDLLSGNAEKIRMLWKHPTTQRTVRAHSPSAWLGSGFFLNDIERIAEADYEPSDEDILNCQYRTIGVEQTTVQVPFGPRPYINLTLYDVSGVGGKGKSLNGWTAHFTNVHSIVYLFDLACFDEYEGEGKARKNKMAAAVEEFGRVCKNKNLREVNIIVFLTKVDVLQRKLESGMRIQDWISTYGNKSANSPKVFKKYVEDQIRAKFIASQNERIRRNSLNVRDRQLYMCTTNLRRTSDARRAIKEGMLARVSPSRPAGGS</sequence>
<dbReference type="PRINTS" id="PR00318">
    <property type="entry name" value="GPROTEINA"/>
</dbReference>
<keyword evidence="3" id="KW-0807">Transducer</keyword>
<dbReference type="SUPFAM" id="SSF47895">
    <property type="entry name" value="Transducin (alpha subunit), insertion domain"/>
    <property type="match status" value="1"/>
</dbReference>
<dbReference type="GO" id="GO:0005525">
    <property type="term" value="F:GTP binding"/>
    <property type="evidence" value="ECO:0007669"/>
    <property type="project" value="UniProtKB-KW"/>
</dbReference>
<gene>
    <name evidence="6" type="ORF">CALCODRAFT_483590</name>
</gene>
<dbReference type="SMART" id="SM00275">
    <property type="entry name" value="G_alpha"/>
    <property type="match status" value="1"/>
</dbReference>
<dbReference type="Gene3D" id="3.40.50.300">
    <property type="entry name" value="P-loop containing nucleotide triphosphate hydrolases"/>
    <property type="match status" value="2"/>
</dbReference>
<feature type="binding site" evidence="4">
    <location>
        <begin position="285"/>
        <end position="291"/>
    </location>
    <ligand>
        <name>GTP</name>
        <dbReference type="ChEBI" id="CHEBI:37565"/>
    </ligand>
</feature>
<dbReference type="SUPFAM" id="SSF52540">
    <property type="entry name" value="P-loop containing nucleoside triphosphate hydrolases"/>
    <property type="match status" value="1"/>
</dbReference>
<dbReference type="Pfam" id="PF00503">
    <property type="entry name" value="G-alpha"/>
    <property type="match status" value="1"/>
</dbReference>
<dbReference type="GO" id="GO:0001664">
    <property type="term" value="F:G protein-coupled receptor binding"/>
    <property type="evidence" value="ECO:0007669"/>
    <property type="project" value="TreeGrafter"/>
</dbReference>
<dbReference type="PANTHER" id="PTHR10218">
    <property type="entry name" value="GTP-BINDING PROTEIN ALPHA SUBUNIT"/>
    <property type="match status" value="1"/>
</dbReference>
<evidence type="ECO:0000256" key="5">
    <source>
        <dbReference type="PIRSR" id="PIRSR601019-2"/>
    </source>
</evidence>
<keyword evidence="2 4" id="KW-0342">GTP-binding</keyword>
<protein>
    <recommendedName>
        <fullName evidence="8">P-loop containing nucleoside triphosphate hydrolase protein</fullName>
    </recommendedName>
</protein>
<evidence type="ECO:0008006" key="8">
    <source>
        <dbReference type="Google" id="ProtNLM"/>
    </source>
</evidence>
<dbReference type="Proteomes" id="UP000076842">
    <property type="component" value="Unassembled WGS sequence"/>
</dbReference>
<evidence type="ECO:0000256" key="1">
    <source>
        <dbReference type="ARBA" id="ARBA00022741"/>
    </source>
</evidence>
<evidence type="ECO:0000256" key="3">
    <source>
        <dbReference type="ARBA" id="ARBA00023224"/>
    </source>
</evidence>
<dbReference type="InterPro" id="IPR011025">
    <property type="entry name" value="GproteinA_insert"/>
</dbReference>
<name>A0A165FMP4_9BASI</name>
<evidence type="ECO:0000256" key="4">
    <source>
        <dbReference type="PIRSR" id="PIRSR601019-1"/>
    </source>
</evidence>
<organism evidence="6 7">
    <name type="scientific">Calocera cornea HHB12733</name>
    <dbReference type="NCBI Taxonomy" id="1353952"/>
    <lineage>
        <taxon>Eukaryota</taxon>
        <taxon>Fungi</taxon>
        <taxon>Dikarya</taxon>
        <taxon>Basidiomycota</taxon>
        <taxon>Agaricomycotina</taxon>
        <taxon>Dacrymycetes</taxon>
        <taxon>Dacrymycetales</taxon>
        <taxon>Dacrymycetaceae</taxon>
        <taxon>Calocera</taxon>
    </lineage>
</organism>
<reference evidence="6 7" key="1">
    <citation type="journal article" date="2016" name="Mol. Biol. Evol.">
        <title>Comparative Genomics of Early-Diverging Mushroom-Forming Fungi Provides Insights into the Origins of Lignocellulose Decay Capabilities.</title>
        <authorList>
            <person name="Nagy L.G."/>
            <person name="Riley R."/>
            <person name="Tritt A."/>
            <person name="Adam C."/>
            <person name="Daum C."/>
            <person name="Floudas D."/>
            <person name="Sun H."/>
            <person name="Yadav J.S."/>
            <person name="Pangilinan J."/>
            <person name="Larsson K.H."/>
            <person name="Matsuura K."/>
            <person name="Barry K."/>
            <person name="Labutti K."/>
            <person name="Kuo R."/>
            <person name="Ohm R.A."/>
            <person name="Bhattacharya S.S."/>
            <person name="Shirouzu T."/>
            <person name="Yoshinaga Y."/>
            <person name="Martin F.M."/>
            <person name="Grigoriev I.V."/>
            <person name="Hibbett D.S."/>
        </authorList>
    </citation>
    <scope>NUCLEOTIDE SEQUENCE [LARGE SCALE GENOMIC DNA]</scope>
    <source>
        <strain evidence="6 7">HHB12733</strain>
    </source>
</reference>